<dbReference type="InterPro" id="IPR002204">
    <property type="entry name" value="3-OH-isobutyrate_DH-rel_CS"/>
</dbReference>
<name>F0Y0B2_AURAN</name>
<dbReference type="Gene3D" id="1.10.1040.10">
    <property type="entry name" value="N-(1-d-carboxylethyl)-l-norvaline Dehydrogenase, domain 2"/>
    <property type="match status" value="1"/>
</dbReference>
<dbReference type="InParanoid" id="F0Y0B2"/>
<dbReference type="Gene3D" id="3.40.50.720">
    <property type="entry name" value="NAD(P)-binding Rossmann-like Domain"/>
    <property type="match status" value="1"/>
</dbReference>
<evidence type="ECO:0000259" key="5">
    <source>
        <dbReference type="Pfam" id="PF03446"/>
    </source>
</evidence>
<evidence type="ECO:0000313" key="8">
    <source>
        <dbReference type="Proteomes" id="UP000002729"/>
    </source>
</evidence>
<feature type="non-terminal residue" evidence="7">
    <location>
        <position position="1"/>
    </location>
</feature>
<keyword evidence="3" id="KW-0520">NAD</keyword>
<reference evidence="7 8" key="1">
    <citation type="journal article" date="2011" name="Proc. Natl. Acad. Sci. U.S.A.">
        <title>Niche of harmful alga Aureococcus anophagefferens revealed through ecogenomics.</title>
        <authorList>
            <person name="Gobler C.J."/>
            <person name="Berry D.L."/>
            <person name="Dyhrman S.T."/>
            <person name="Wilhelm S.W."/>
            <person name="Salamov A."/>
            <person name="Lobanov A.V."/>
            <person name="Zhang Y."/>
            <person name="Collier J.L."/>
            <person name="Wurch L.L."/>
            <person name="Kustka A.B."/>
            <person name="Dill B.D."/>
            <person name="Shah M."/>
            <person name="VerBerkmoes N.C."/>
            <person name="Kuo A."/>
            <person name="Terry A."/>
            <person name="Pangilinan J."/>
            <person name="Lindquist E.A."/>
            <person name="Lucas S."/>
            <person name="Paulsen I.T."/>
            <person name="Hattenrath-Lehmann T.K."/>
            <person name="Talmage S.C."/>
            <person name="Walker E.A."/>
            <person name="Koch F."/>
            <person name="Burson A.M."/>
            <person name="Marcoval M.A."/>
            <person name="Tang Y.Z."/>
            <person name="Lecleir G.R."/>
            <person name="Coyne K.J."/>
            <person name="Berg G.M."/>
            <person name="Bertrand E.M."/>
            <person name="Saito M.A."/>
            <person name="Gladyshev V.N."/>
            <person name="Grigoriev I.V."/>
        </authorList>
    </citation>
    <scope>NUCLEOTIDE SEQUENCE [LARGE SCALE GENOMIC DNA]</scope>
    <source>
        <strain evidence="8">CCMP 1984</strain>
    </source>
</reference>
<dbReference type="SUPFAM" id="SSF51735">
    <property type="entry name" value="NAD(P)-binding Rossmann-fold domains"/>
    <property type="match status" value="1"/>
</dbReference>
<dbReference type="GO" id="GO:0050661">
    <property type="term" value="F:NADP binding"/>
    <property type="evidence" value="ECO:0007669"/>
    <property type="project" value="InterPro"/>
</dbReference>
<comment type="similarity">
    <text evidence="1">Belongs to the HIBADH-related family.</text>
</comment>
<dbReference type="Pfam" id="PF03446">
    <property type="entry name" value="NAD_binding_2"/>
    <property type="match status" value="1"/>
</dbReference>
<evidence type="ECO:0000313" key="7">
    <source>
        <dbReference type="EMBL" id="EGB11189.1"/>
    </source>
</evidence>
<dbReference type="OMA" id="FLDAPMT"/>
<feature type="active site" evidence="4">
    <location>
        <position position="170"/>
    </location>
</feature>
<evidence type="ECO:0000256" key="2">
    <source>
        <dbReference type="ARBA" id="ARBA00023002"/>
    </source>
</evidence>
<feature type="non-terminal residue" evidence="7">
    <location>
        <position position="291"/>
    </location>
</feature>
<dbReference type="InterPro" id="IPR013328">
    <property type="entry name" value="6PGD_dom2"/>
</dbReference>
<dbReference type="Proteomes" id="UP000002729">
    <property type="component" value="Unassembled WGS sequence"/>
</dbReference>
<evidence type="ECO:0008006" key="9">
    <source>
        <dbReference type="Google" id="ProtNLM"/>
    </source>
</evidence>
<dbReference type="eggNOG" id="KOG0409">
    <property type="taxonomic scope" value="Eukaryota"/>
</dbReference>
<dbReference type="PANTHER" id="PTHR43060:SF15">
    <property type="entry name" value="3-HYDROXYISOBUTYRATE DEHYDROGENASE-LIKE 1, MITOCHONDRIAL-RELATED"/>
    <property type="match status" value="1"/>
</dbReference>
<keyword evidence="2" id="KW-0560">Oxidoreductase</keyword>
<dbReference type="PROSITE" id="PS00895">
    <property type="entry name" value="3_HYDROXYISOBUT_DH"/>
    <property type="match status" value="1"/>
</dbReference>
<dbReference type="SUPFAM" id="SSF48179">
    <property type="entry name" value="6-phosphogluconate dehydrogenase C-terminal domain-like"/>
    <property type="match status" value="1"/>
</dbReference>
<dbReference type="GeneID" id="20218295"/>
<dbReference type="KEGG" id="aaf:AURANDRAFT_13554"/>
<organism evidence="8">
    <name type="scientific">Aureococcus anophagefferens</name>
    <name type="common">Harmful bloom alga</name>
    <dbReference type="NCBI Taxonomy" id="44056"/>
    <lineage>
        <taxon>Eukaryota</taxon>
        <taxon>Sar</taxon>
        <taxon>Stramenopiles</taxon>
        <taxon>Ochrophyta</taxon>
        <taxon>Pelagophyceae</taxon>
        <taxon>Pelagomonadales</taxon>
        <taxon>Pelagomonadaceae</taxon>
        <taxon>Aureococcus</taxon>
    </lineage>
</organism>
<dbReference type="InterPro" id="IPR015815">
    <property type="entry name" value="HIBADH-related"/>
</dbReference>
<dbReference type="PANTHER" id="PTHR43060">
    <property type="entry name" value="3-HYDROXYISOBUTYRATE DEHYDROGENASE-LIKE 1, MITOCHONDRIAL-RELATED"/>
    <property type="match status" value="1"/>
</dbReference>
<dbReference type="InterPro" id="IPR036291">
    <property type="entry name" value="NAD(P)-bd_dom_sf"/>
</dbReference>
<dbReference type="InterPro" id="IPR006115">
    <property type="entry name" value="6PGDH_NADP-bd"/>
</dbReference>
<evidence type="ECO:0000256" key="1">
    <source>
        <dbReference type="ARBA" id="ARBA00009080"/>
    </source>
</evidence>
<protein>
    <recommendedName>
        <fullName evidence="9">6-phosphogluconate dehydrogenase NADP-binding domain-containing protein</fullName>
    </recommendedName>
</protein>
<dbReference type="EMBL" id="GL833122">
    <property type="protein sequence ID" value="EGB11189.1"/>
    <property type="molecule type" value="Genomic_DNA"/>
</dbReference>
<evidence type="ECO:0000259" key="6">
    <source>
        <dbReference type="Pfam" id="PF14833"/>
    </source>
</evidence>
<dbReference type="AlphaFoldDB" id="F0Y0B2"/>
<proteinExistence type="inferred from homology"/>
<dbReference type="InterPro" id="IPR029154">
    <property type="entry name" value="HIBADH-like_NADP-bd"/>
</dbReference>
<dbReference type="OrthoDB" id="435038at2759"/>
<feature type="domain" description="6-phosphogluconate dehydrogenase NADP-binding" evidence="5">
    <location>
        <begin position="2"/>
        <end position="159"/>
    </location>
</feature>
<accession>F0Y0B2</accession>
<dbReference type="InterPro" id="IPR008927">
    <property type="entry name" value="6-PGluconate_DH-like_C_sf"/>
</dbReference>
<evidence type="ECO:0000256" key="3">
    <source>
        <dbReference type="ARBA" id="ARBA00023027"/>
    </source>
</evidence>
<dbReference type="Pfam" id="PF14833">
    <property type="entry name" value="NAD_binding_11"/>
    <property type="match status" value="1"/>
</dbReference>
<dbReference type="GO" id="GO:0051287">
    <property type="term" value="F:NAD binding"/>
    <property type="evidence" value="ECO:0007669"/>
    <property type="project" value="InterPro"/>
</dbReference>
<dbReference type="PIRSF" id="PIRSF000103">
    <property type="entry name" value="HIBADH"/>
    <property type="match status" value="1"/>
</dbReference>
<keyword evidence="8" id="KW-1185">Reference proteome</keyword>
<dbReference type="GO" id="GO:0016491">
    <property type="term" value="F:oxidoreductase activity"/>
    <property type="evidence" value="ECO:0007669"/>
    <property type="project" value="UniProtKB-KW"/>
</dbReference>
<evidence type="ECO:0000256" key="4">
    <source>
        <dbReference type="PIRSR" id="PIRSR000103-1"/>
    </source>
</evidence>
<dbReference type="RefSeq" id="XP_009033582.1">
    <property type="nucleotide sequence ID" value="XM_009035334.1"/>
</dbReference>
<gene>
    <name evidence="7" type="ORF">AURANDRAFT_13554</name>
</gene>
<feature type="domain" description="3-hydroxyisobutyrate dehydrogenase-like NAD-binding" evidence="6">
    <location>
        <begin position="164"/>
        <end position="288"/>
    </location>
</feature>
<sequence length="291" mass="29794">RLGFYGLGTMGTHMAGHLHGLAASSGGRAAVASRDGAKAEAWAAARGADVRGSFAELAEACDVVCLCLSTTDAVEETLLGCGDALRDTLVVDCTSGEPARTAALGARLRERGARLVDSPVSGGPAGAEAGTLTSMMGGSDADVADARAVVGCWSKKTVHRGALGSGDAVKSVNNVLNTAHVLLATEAALVLQKYGVDAATALDVINSRARARASLEVPTRRLPERALSRDFGFGFKMGLMRKDCAIADALVADLAPTHALIPEATRLIRAAEARLGSDADYAAVARLLEAL</sequence>